<proteinExistence type="predicted"/>
<reference evidence="1 2" key="1">
    <citation type="submission" date="2010-10" db="EMBL/GenBank/DDBJ databases">
        <authorList>
            <person name="Durkin A.S."/>
            <person name="Madupu R."/>
            <person name="Torralba M."/>
            <person name="Gillis M."/>
            <person name="Methe B."/>
            <person name="Sutton G."/>
            <person name="Nelson K.E."/>
        </authorList>
    </citation>
    <scope>NUCLEOTIDE SEQUENCE [LARGE SCALE GENOMIC DNA]</scope>
    <source>
        <strain evidence="1 2">F0405</strain>
    </source>
</reference>
<accession>E3CFX0</accession>
<organism evidence="1 2">
    <name type="scientific">Streptococcus parasanguinis F0405</name>
    <dbReference type="NCBI Taxonomy" id="905067"/>
    <lineage>
        <taxon>Bacteria</taxon>
        <taxon>Bacillati</taxon>
        <taxon>Bacillota</taxon>
        <taxon>Bacilli</taxon>
        <taxon>Lactobacillales</taxon>
        <taxon>Streptococcaceae</taxon>
        <taxon>Streptococcus</taxon>
    </lineage>
</organism>
<dbReference type="EMBL" id="AEKM01000016">
    <property type="protein sequence ID" value="EFQ54259.1"/>
    <property type="molecule type" value="Genomic_DNA"/>
</dbReference>
<evidence type="ECO:0000313" key="2">
    <source>
        <dbReference type="Proteomes" id="UP000003812"/>
    </source>
</evidence>
<sequence>MAQLKDCMSNGTISQMDLEFGLGISPWPLTVLVKTMMT</sequence>
<comment type="caution">
    <text evidence="1">The sequence shown here is derived from an EMBL/GenBank/DDBJ whole genome shotgun (WGS) entry which is preliminary data.</text>
</comment>
<dbReference type="AlphaFoldDB" id="E3CFX0"/>
<gene>
    <name evidence="1" type="ORF">HMPREF9626_0417</name>
</gene>
<name>E3CFX0_STRPA</name>
<protein>
    <submittedName>
        <fullName evidence="1">Uncharacterized protein</fullName>
    </submittedName>
</protein>
<evidence type="ECO:0000313" key="1">
    <source>
        <dbReference type="EMBL" id="EFQ54259.1"/>
    </source>
</evidence>
<dbReference type="Proteomes" id="UP000003812">
    <property type="component" value="Unassembled WGS sequence"/>
</dbReference>